<dbReference type="PANTHER" id="PTHR38649:SF1">
    <property type="entry name" value="SPERMATOGENESIS-ASSOCIATED PROTEIN 33"/>
    <property type="match status" value="1"/>
</dbReference>
<feature type="region of interest" description="Disordered" evidence="1">
    <location>
        <begin position="135"/>
        <end position="203"/>
    </location>
</feature>
<dbReference type="GO" id="GO:0005634">
    <property type="term" value="C:nucleus"/>
    <property type="evidence" value="ECO:0007669"/>
    <property type="project" value="TreeGrafter"/>
</dbReference>
<feature type="region of interest" description="Disordered" evidence="1">
    <location>
        <begin position="1"/>
        <end position="43"/>
    </location>
</feature>
<reference evidence="3" key="1">
    <citation type="journal article" date="2019" name="IScience">
        <title>Narwhal Genome Reveals Long-Term Low Genetic Diversity despite Current Large Abundance Size.</title>
        <authorList>
            <person name="Westbury M.V."/>
            <person name="Petersen B."/>
            <person name="Garde E."/>
            <person name="Heide-Jorgensen M.P."/>
            <person name="Lorenzen E.D."/>
        </authorList>
    </citation>
    <scope>NUCLEOTIDE SEQUENCE [LARGE SCALE GENOMIC DNA]</scope>
</reference>
<proteinExistence type="predicted"/>
<sequence length="203" mass="20749">MVSGIGVPGGGPGIRYRGSGPRAAPPCAAPEGGGLSPSMAGPAAAALAETDGLDLPAASTEPTGAGWRAGEQVLPGRRCFRRPGALARGRVGIAGGGVAVATARAREAAAGPFVSQWAGLPLRCRVRACVAGQSPMGLSKSKHKLRKGEEPKSGRTCSIPEATERPVDRPSQESEKPLDTKPAESFHEKKGAAKRQWPSSEVE</sequence>
<comment type="caution">
    <text evidence="2">The sequence shown here is derived from an EMBL/GenBank/DDBJ whole genome shotgun (WGS) entry which is preliminary data.</text>
</comment>
<evidence type="ECO:0000313" key="3">
    <source>
        <dbReference type="Proteomes" id="UP000308365"/>
    </source>
</evidence>
<gene>
    <name evidence="2" type="ORF">EI555_010147</name>
</gene>
<evidence type="ECO:0000256" key="1">
    <source>
        <dbReference type="SAM" id="MobiDB-lite"/>
    </source>
</evidence>
<dbReference type="AlphaFoldDB" id="A0A4V5P896"/>
<feature type="compositionally biased region" description="Low complexity" evidence="1">
    <location>
        <begin position="29"/>
        <end position="43"/>
    </location>
</feature>
<feature type="compositionally biased region" description="Basic and acidic residues" evidence="1">
    <location>
        <begin position="162"/>
        <end position="191"/>
    </location>
</feature>
<dbReference type="Proteomes" id="UP000308365">
    <property type="component" value="Unassembled WGS sequence"/>
</dbReference>
<name>A0A4V5P896_MONMO</name>
<protein>
    <submittedName>
        <fullName evidence="2">Uncharacterized protein</fullName>
    </submittedName>
</protein>
<feature type="non-terminal residue" evidence="2">
    <location>
        <position position="203"/>
    </location>
</feature>
<dbReference type="PANTHER" id="PTHR38649">
    <property type="entry name" value="SPERMATOGENESIS-ASSOCIATED PROTEIN 33"/>
    <property type="match status" value="1"/>
</dbReference>
<dbReference type="EMBL" id="RWIC01000967">
    <property type="protein sequence ID" value="TKC38610.1"/>
    <property type="molecule type" value="Genomic_DNA"/>
</dbReference>
<dbReference type="GO" id="GO:0005737">
    <property type="term" value="C:cytoplasm"/>
    <property type="evidence" value="ECO:0007669"/>
    <property type="project" value="TreeGrafter"/>
</dbReference>
<organism evidence="2 3">
    <name type="scientific">Monodon monoceros</name>
    <name type="common">Narwhal</name>
    <name type="synonym">Ceratodon monodon</name>
    <dbReference type="NCBI Taxonomy" id="40151"/>
    <lineage>
        <taxon>Eukaryota</taxon>
        <taxon>Metazoa</taxon>
        <taxon>Chordata</taxon>
        <taxon>Craniata</taxon>
        <taxon>Vertebrata</taxon>
        <taxon>Euteleostomi</taxon>
        <taxon>Mammalia</taxon>
        <taxon>Eutheria</taxon>
        <taxon>Laurasiatheria</taxon>
        <taxon>Artiodactyla</taxon>
        <taxon>Whippomorpha</taxon>
        <taxon>Cetacea</taxon>
        <taxon>Odontoceti</taxon>
        <taxon>Monodontidae</taxon>
        <taxon>Monodon</taxon>
    </lineage>
</organism>
<evidence type="ECO:0000313" key="2">
    <source>
        <dbReference type="EMBL" id="TKC38610.1"/>
    </source>
</evidence>
<dbReference type="InterPro" id="IPR027930">
    <property type="entry name" value="DUF4609"/>
</dbReference>
<accession>A0A4V5P896</accession>
<feature type="compositionally biased region" description="Gly residues" evidence="1">
    <location>
        <begin position="1"/>
        <end position="13"/>
    </location>
</feature>